<evidence type="ECO:0000313" key="4">
    <source>
        <dbReference type="EMBL" id="MBO0345493.1"/>
    </source>
</evidence>
<dbReference type="EMBL" id="JAFLNF010000003">
    <property type="protein sequence ID" value="MBO0345493.1"/>
    <property type="molecule type" value="Genomic_DNA"/>
</dbReference>
<dbReference type="CDD" id="cd01949">
    <property type="entry name" value="GGDEF"/>
    <property type="match status" value="1"/>
</dbReference>
<dbReference type="InterPro" id="IPR050706">
    <property type="entry name" value="Cyclic-di-GMP_PDE-like"/>
</dbReference>
<dbReference type="PANTHER" id="PTHR33121">
    <property type="entry name" value="CYCLIC DI-GMP PHOSPHODIESTERASE PDEF"/>
    <property type="match status" value="1"/>
</dbReference>
<keyword evidence="5" id="KW-1185">Reference proteome</keyword>
<gene>
    <name evidence="4" type="ORF">J0X15_09700</name>
</gene>
<feature type="domain" description="GGDEF" evidence="3">
    <location>
        <begin position="347"/>
        <end position="480"/>
    </location>
</feature>
<organism evidence="4 5">
    <name type="scientific">Roseibium limicola</name>
    <dbReference type="NCBI Taxonomy" id="2816037"/>
    <lineage>
        <taxon>Bacteria</taxon>
        <taxon>Pseudomonadati</taxon>
        <taxon>Pseudomonadota</taxon>
        <taxon>Alphaproteobacteria</taxon>
        <taxon>Hyphomicrobiales</taxon>
        <taxon>Stappiaceae</taxon>
        <taxon>Roseibium</taxon>
    </lineage>
</organism>
<dbReference type="SMART" id="SM00052">
    <property type="entry name" value="EAL"/>
    <property type="match status" value="1"/>
</dbReference>
<dbReference type="Proteomes" id="UP000664779">
    <property type="component" value="Unassembled WGS sequence"/>
</dbReference>
<keyword evidence="1" id="KW-0472">Membrane</keyword>
<dbReference type="CDD" id="cd01948">
    <property type="entry name" value="EAL"/>
    <property type="match status" value="1"/>
</dbReference>
<evidence type="ECO:0000256" key="1">
    <source>
        <dbReference type="SAM" id="Phobius"/>
    </source>
</evidence>
<keyword evidence="1" id="KW-1133">Transmembrane helix</keyword>
<dbReference type="AlphaFoldDB" id="A0A939EN68"/>
<dbReference type="Pfam" id="PF00990">
    <property type="entry name" value="GGDEF"/>
    <property type="match status" value="1"/>
</dbReference>
<dbReference type="PANTHER" id="PTHR33121:SF70">
    <property type="entry name" value="SIGNALING PROTEIN YKOW"/>
    <property type="match status" value="1"/>
</dbReference>
<dbReference type="SMART" id="SM00267">
    <property type="entry name" value="GGDEF"/>
    <property type="match status" value="1"/>
</dbReference>
<dbReference type="InterPro" id="IPR001633">
    <property type="entry name" value="EAL_dom"/>
</dbReference>
<dbReference type="GO" id="GO:0071111">
    <property type="term" value="F:cyclic-guanylate-specific phosphodiesterase activity"/>
    <property type="evidence" value="ECO:0007669"/>
    <property type="project" value="InterPro"/>
</dbReference>
<dbReference type="InterPro" id="IPR000160">
    <property type="entry name" value="GGDEF_dom"/>
</dbReference>
<accession>A0A939EN68</accession>
<dbReference type="Pfam" id="PF00563">
    <property type="entry name" value="EAL"/>
    <property type="match status" value="1"/>
</dbReference>
<evidence type="ECO:0000313" key="5">
    <source>
        <dbReference type="Proteomes" id="UP000664779"/>
    </source>
</evidence>
<dbReference type="Gene3D" id="3.20.20.450">
    <property type="entry name" value="EAL domain"/>
    <property type="match status" value="1"/>
</dbReference>
<dbReference type="RefSeq" id="WP_206940105.1">
    <property type="nucleotide sequence ID" value="NZ_JAFLNF010000003.1"/>
</dbReference>
<reference evidence="4" key="1">
    <citation type="submission" date="2021-03" db="EMBL/GenBank/DDBJ databases">
        <title>Roseibium sp. CAU 1637 isolated from Incheon.</title>
        <authorList>
            <person name="Kim W."/>
        </authorList>
    </citation>
    <scope>NUCLEOTIDE SEQUENCE</scope>
    <source>
        <strain evidence="4">CAU 1637</strain>
    </source>
</reference>
<evidence type="ECO:0000259" key="3">
    <source>
        <dbReference type="PROSITE" id="PS50887"/>
    </source>
</evidence>
<keyword evidence="1" id="KW-0812">Transmembrane</keyword>
<dbReference type="InterPro" id="IPR029787">
    <property type="entry name" value="Nucleotide_cyclase"/>
</dbReference>
<dbReference type="SUPFAM" id="SSF141868">
    <property type="entry name" value="EAL domain-like"/>
    <property type="match status" value="1"/>
</dbReference>
<sequence>MQNGTLNIRRWLAAIVLLLLVPILLFSTLWLRQTLSSLTTLDRSLGGLAAISSLEPALRQAALGTSVMPVPQELNLATEIPLRPDLRAQIADNYQSLITVHAISSAMTEARTIARLVGRAVDLSGAVSLDNGELPDLVSDTLLTVILESSSMLLAGERVAVKDEINLWDRMAITVQGGQFKVAADQVARISKEFFPKKDMTSVHRLQDLAQRYRAANGDYQKAGSQLLRSALEAGRGHQVIVAPVRAEFLALARASLDLWRGAIDHLQDDLQQSRATKRLAVLTASTSSALVIVFALGMALFLSRKLETKTAKEFNDISLTDPLTGLLNRRGLMRMLLELGSEKDDATAGLLHLDLRRFRAINTRHGEDIGDVVLRTVAQLLSELTQDDDVVVRAGGAEFIIFRRHLTHPSALETLAERIVQSLSNEHAIGSHSIQLDTCIGLSLSQKGSGIGEQLLTDASLALKDAKLKGASNICLFAPHIRLNFERHNEIAKDLRKALEQGHIVPWYQPQICARTGQIVGAEALVRWVGADGSVRPPAAFLPIAEEAGYMDAIDKVVREVAMAKAAKLMKLSHIPFHIGLNVSATVLSEPDCVKMLLEETLAAGLKPQQVSIEILEAVMLDAFDAKPILDNVAALADLGFFIELDDFGTGHASIASLRDLKVDRVKIDRSFVDGVDHDTELQTFTRALIQLARSLGISVLAEGIETEAERIWLTENGCDILQGYFFAKPLPREEITEMVTRQPFALPAEDLARRPSVELRVL</sequence>
<feature type="transmembrane region" description="Helical" evidence="1">
    <location>
        <begin position="12"/>
        <end position="31"/>
    </location>
</feature>
<dbReference type="SUPFAM" id="SSF55073">
    <property type="entry name" value="Nucleotide cyclase"/>
    <property type="match status" value="1"/>
</dbReference>
<dbReference type="InterPro" id="IPR035919">
    <property type="entry name" value="EAL_sf"/>
</dbReference>
<dbReference type="InterPro" id="IPR043128">
    <property type="entry name" value="Rev_trsase/Diguanyl_cyclase"/>
</dbReference>
<dbReference type="PROSITE" id="PS50883">
    <property type="entry name" value="EAL"/>
    <property type="match status" value="1"/>
</dbReference>
<dbReference type="Gene3D" id="3.30.70.270">
    <property type="match status" value="1"/>
</dbReference>
<name>A0A939EN68_9HYPH</name>
<dbReference type="NCBIfam" id="TIGR00254">
    <property type="entry name" value="GGDEF"/>
    <property type="match status" value="1"/>
</dbReference>
<dbReference type="PROSITE" id="PS50887">
    <property type="entry name" value="GGDEF"/>
    <property type="match status" value="1"/>
</dbReference>
<comment type="caution">
    <text evidence="4">The sequence shown here is derived from an EMBL/GenBank/DDBJ whole genome shotgun (WGS) entry which is preliminary data.</text>
</comment>
<protein>
    <submittedName>
        <fullName evidence="4">EAL domain-containing protein</fullName>
    </submittedName>
</protein>
<feature type="transmembrane region" description="Helical" evidence="1">
    <location>
        <begin position="280"/>
        <end position="303"/>
    </location>
</feature>
<evidence type="ECO:0000259" key="2">
    <source>
        <dbReference type="PROSITE" id="PS50883"/>
    </source>
</evidence>
<proteinExistence type="predicted"/>
<feature type="domain" description="EAL" evidence="2">
    <location>
        <begin position="489"/>
        <end position="745"/>
    </location>
</feature>